<dbReference type="OrthoDB" id="2065891at2"/>
<accession>A0A0V8QBA4</accession>
<proteinExistence type="predicted"/>
<evidence type="ECO:0000313" key="1">
    <source>
        <dbReference type="EMBL" id="KSV57780.1"/>
    </source>
</evidence>
<dbReference type="Proteomes" id="UP000054874">
    <property type="component" value="Unassembled WGS sequence"/>
</dbReference>
<dbReference type="STRING" id="290052.ASU35_15170"/>
<comment type="caution">
    <text evidence="1">The sequence shown here is derived from an EMBL/GenBank/DDBJ whole genome shotgun (WGS) entry which is preliminary data.</text>
</comment>
<dbReference type="RefSeq" id="WP_058353993.1">
    <property type="nucleotide sequence ID" value="NZ_CABMMD010000200.1"/>
</dbReference>
<name>A0A0V8QBA4_9FIRM</name>
<dbReference type="AlphaFoldDB" id="A0A0V8QBA4"/>
<sequence>MPCEYCHQYVSHHPRCPLYEPPKSSHFCSICNEGIYDGEEYIENDIGEYAHWECVDYGRDLVKFLGYEIKEMDEED</sequence>
<dbReference type="EMBL" id="LNAM01000200">
    <property type="protein sequence ID" value="KSV57780.1"/>
    <property type="molecule type" value="Genomic_DNA"/>
</dbReference>
<reference evidence="1 2" key="1">
    <citation type="submission" date="2015-11" db="EMBL/GenBank/DDBJ databases">
        <title>Butyribacter intestini gen. nov., sp. nov., a butyric acid-producing bacterium of the family Lachnospiraceae isolated from the human faeces.</title>
        <authorList>
            <person name="Zou Y."/>
            <person name="Xue W."/>
            <person name="Luo G."/>
            <person name="Lv M."/>
        </authorList>
    </citation>
    <scope>NUCLEOTIDE SEQUENCE [LARGE SCALE GENOMIC DNA]</scope>
    <source>
        <strain evidence="1 2">ACET-33324</strain>
    </source>
</reference>
<protein>
    <submittedName>
        <fullName evidence="1">Uncharacterized protein</fullName>
    </submittedName>
</protein>
<gene>
    <name evidence="1" type="ORF">ASU35_15170</name>
</gene>
<organism evidence="1 2">
    <name type="scientific">Acetivibrio ethanolgignens</name>
    <dbReference type="NCBI Taxonomy" id="290052"/>
    <lineage>
        <taxon>Bacteria</taxon>
        <taxon>Bacillati</taxon>
        <taxon>Bacillota</taxon>
        <taxon>Clostridia</taxon>
        <taxon>Eubacteriales</taxon>
        <taxon>Oscillospiraceae</taxon>
        <taxon>Acetivibrio</taxon>
    </lineage>
</organism>
<keyword evidence="2" id="KW-1185">Reference proteome</keyword>
<evidence type="ECO:0000313" key="2">
    <source>
        <dbReference type="Proteomes" id="UP000054874"/>
    </source>
</evidence>